<evidence type="ECO:0000313" key="3">
    <source>
        <dbReference type="Proteomes" id="UP000215914"/>
    </source>
</evidence>
<evidence type="ECO:0000313" key="1">
    <source>
        <dbReference type="EMBL" id="KAF5817987.1"/>
    </source>
</evidence>
<organism evidence="2 3">
    <name type="scientific">Helianthus annuus</name>
    <name type="common">Common sunflower</name>
    <dbReference type="NCBI Taxonomy" id="4232"/>
    <lineage>
        <taxon>Eukaryota</taxon>
        <taxon>Viridiplantae</taxon>
        <taxon>Streptophyta</taxon>
        <taxon>Embryophyta</taxon>
        <taxon>Tracheophyta</taxon>
        <taxon>Spermatophyta</taxon>
        <taxon>Magnoliopsida</taxon>
        <taxon>eudicotyledons</taxon>
        <taxon>Gunneridae</taxon>
        <taxon>Pentapetalae</taxon>
        <taxon>asterids</taxon>
        <taxon>campanulids</taxon>
        <taxon>Asterales</taxon>
        <taxon>Asteraceae</taxon>
        <taxon>Asteroideae</taxon>
        <taxon>Heliantheae alliance</taxon>
        <taxon>Heliantheae</taxon>
        <taxon>Helianthus</taxon>
    </lineage>
</organism>
<dbReference type="AlphaFoldDB" id="A0A251UWX4"/>
<sequence length="90" mass="10403">MLFKKVFDAFIEVRNDTEKIGYELQFSWPSQIEKEEKEELLIDANSLSSCFFNYAKRCLQTILITPNSHLSPSLKMLNLIILTSWIGTAT</sequence>
<dbReference type="InParanoid" id="A0A251UWX4"/>
<name>A0A251UWX4_HELAN</name>
<proteinExistence type="predicted"/>
<accession>A0A251UWX4</accession>
<gene>
    <name evidence="2" type="ORF">HannXRQ_Chr04g0099121</name>
    <name evidence="1" type="ORF">HanXRQr2_Chr02g0059491</name>
</gene>
<dbReference type="EMBL" id="MNCJ02000317">
    <property type="protein sequence ID" value="KAF5817987.1"/>
    <property type="molecule type" value="Genomic_DNA"/>
</dbReference>
<reference evidence="1" key="3">
    <citation type="submission" date="2020-06" db="EMBL/GenBank/DDBJ databases">
        <title>Helianthus annuus Genome sequencing and assembly Release 2.</title>
        <authorList>
            <person name="Gouzy J."/>
            <person name="Langlade N."/>
            <person name="Munos S."/>
        </authorList>
    </citation>
    <scope>NUCLEOTIDE SEQUENCE</scope>
    <source>
        <tissue evidence="1">Leaves</tissue>
    </source>
</reference>
<dbReference type="Proteomes" id="UP000215914">
    <property type="component" value="Chromosome 4"/>
</dbReference>
<dbReference type="Gramene" id="mRNA:HanXRQr2_Chr02g0059491">
    <property type="protein sequence ID" value="mRNA:HanXRQr2_Chr02g0059491"/>
    <property type="gene ID" value="HanXRQr2_Chr02g0059491"/>
</dbReference>
<evidence type="ECO:0000313" key="2">
    <source>
        <dbReference type="EMBL" id="OTG27356.1"/>
    </source>
</evidence>
<dbReference type="EMBL" id="CM007893">
    <property type="protein sequence ID" value="OTG27356.1"/>
    <property type="molecule type" value="Genomic_DNA"/>
</dbReference>
<keyword evidence="3" id="KW-1185">Reference proteome</keyword>
<reference evidence="2" key="2">
    <citation type="submission" date="2017-02" db="EMBL/GenBank/DDBJ databases">
        <title>Sunflower complete genome.</title>
        <authorList>
            <person name="Langlade N."/>
            <person name="Munos S."/>
        </authorList>
    </citation>
    <scope>NUCLEOTIDE SEQUENCE [LARGE SCALE GENOMIC DNA]</scope>
    <source>
        <tissue evidence="2">Leaves</tissue>
    </source>
</reference>
<reference evidence="1 3" key="1">
    <citation type="journal article" date="2017" name="Nature">
        <title>The sunflower genome provides insights into oil metabolism, flowering and Asterid evolution.</title>
        <authorList>
            <person name="Badouin H."/>
            <person name="Gouzy J."/>
            <person name="Grassa C.J."/>
            <person name="Murat F."/>
            <person name="Staton S.E."/>
            <person name="Cottret L."/>
            <person name="Lelandais-Briere C."/>
            <person name="Owens G.L."/>
            <person name="Carrere S."/>
            <person name="Mayjonade B."/>
            <person name="Legrand L."/>
            <person name="Gill N."/>
            <person name="Kane N.C."/>
            <person name="Bowers J.E."/>
            <person name="Hubner S."/>
            <person name="Bellec A."/>
            <person name="Berard A."/>
            <person name="Berges H."/>
            <person name="Blanchet N."/>
            <person name="Boniface M.C."/>
            <person name="Brunel D."/>
            <person name="Catrice O."/>
            <person name="Chaidir N."/>
            <person name="Claudel C."/>
            <person name="Donnadieu C."/>
            <person name="Faraut T."/>
            <person name="Fievet G."/>
            <person name="Helmstetter N."/>
            <person name="King M."/>
            <person name="Knapp S.J."/>
            <person name="Lai Z."/>
            <person name="Le Paslier M.C."/>
            <person name="Lippi Y."/>
            <person name="Lorenzon L."/>
            <person name="Mandel J.R."/>
            <person name="Marage G."/>
            <person name="Marchand G."/>
            <person name="Marquand E."/>
            <person name="Bret-Mestries E."/>
            <person name="Morien E."/>
            <person name="Nambeesan S."/>
            <person name="Nguyen T."/>
            <person name="Pegot-Espagnet P."/>
            <person name="Pouilly N."/>
            <person name="Raftis F."/>
            <person name="Sallet E."/>
            <person name="Schiex T."/>
            <person name="Thomas J."/>
            <person name="Vandecasteele C."/>
            <person name="Vares D."/>
            <person name="Vear F."/>
            <person name="Vautrin S."/>
            <person name="Crespi M."/>
            <person name="Mangin B."/>
            <person name="Burke J.M."/>
            <person name="Salse J."/>
            <person name="Munos S."/>
            <person name="Vincourt P."/>
            <person name="Rieseberg L.H."/>
            <person name="Langlade N.B."/>
        </authorList>
    </citation>
    <scope>NUCLEOTIDE SEQUENCE [LARGE SCALE GENOMIC DNA]</scope>
    <source>
        <strain evidence="3">cv. SF193</strain>
        <tissue evidence="1">Leaves</tissue>
    </source>
</reference>
<protein>
    <submittedName>
        <fullName evidence="2">Uncharacterized protein</fullName>
    </submittedName>
</protein>